<evidence type="ECO:0000313" key="2">
    <source>
        <dbReference type="Proteomes" id="UP001055072"/>
    </source>
</evidence>
<reference evidence="1" key="1">
    <citation type="journal article" date="2021" name="Environ. Microbiol.">
        <title>Gene family expansions and transcriptome signatures uncover fungal adaptations to wood decay.</title>
        <authorList>
            <person name="Hage H."/>
            <person name="Miyauchi S."/>
            <person name="Viragh M."/>
            <person name="Drula E."/>
            <person name="Min B."/>
            <person name="Chaduli D."/>
            <person name="Navarro D."/>
            <person name="Favel A."/>
            <person name="Norest M."/>
            <person name="Lesage-Meessen L."/>
            <person name="Balint B."/>
            <person name="Merenyi Z."/>
            <person name="de Eugenio L."/>
            <person name="Morin E."/>
            <person name="Martinez A.T."/>
            <person name="Baldrian P."/>
            <person name="Stursova M."/>
            <person name="Martinez M.J."/>
            <person name="Novotny C."/>
            <person name="Magnuson J.K."/>
            <person name="Spatafora J.W."/>
            <person name="Maurice S."/>
            <person name="Pangilinan J."/>
            <person name="Andreopoulos W."/>
            <person name="LaButti K."/>
            <person name="Hundley H."/>
            <person name="Na H."/>
            <person name="Kuo A."/>
            <person name="Barry K."/>
            <person name="Lipzen A."/>
            <person name="Henrissat B."/>
            <person name="Riley R."/>
            <person name="Ahrendt S."/>
            <person name="Nagy L.G."/>
            <person name="Grigoriev I.V."/>
            <person name="Martin F."/>
            <person name="Rosso M.N."/>
        </authorList>
    </citation>
    <scope>NUCLEOTIDE SEQUENCE</scope>
    <source>
        <strain evidence="1">CBS 384.51</strain>
    </source>
</reference>
<organism evidence="1 2">
    <name type="scientific">Irpex rosettiformis</name>
    <dbReference type="NCBI Taxonomy" id="378272"/>
    <lineage>
        <taxon>Eukaryota</taxon>
        <taxon>Fungi</taxon>
        <taxon>Dikarya</taxon>
        <taxon>Basidiomycota</taxon>
        <taxon>Agaricomycotina</taxon>
        <taxon>Agaricomycetes</taxon>
        <taxon>Polyporales</taxon>
        <taxon>Irpicaceae</taxon>
        <taxon>Irpex</taxon>
    </lineage>
</organism>
<accession>A0ACB8UES8</accession>
<comment type="caution">
    <text evidence="1">The sequence shown here is derived from an EMBL/GenBank/DDBJ whole genome shotgun (WGS) entry which is preliminary data.</text>
</comment>
<dbReference type="Proteomes" id="UP001055072">
    <property type="component" value="Unassembled WGS sequence"/>
</dbReference>
<proteinExistence type="predicted"/>
<name>A0ACB8UES8_9APHY</name>
<dbReference type="EMBL" id="MU274903">
    <property type="protein sequence ID" value="KAI0092810.1"/>
    <property type="molecule type" value="Genomic_DNA"/>
</dbReference>
<keyword evidence="2" id="KW-1185">Reference proteome</keyword>
<gene>
    <name evidence="1" type="ORF">BDY19DRAFT_883643</name>
</gene>
<sequence>MALPKVAVIAAGSMGAAVGRRLTTAGLTVFTNLDGRSPATRSRAQEAGLKDVSLSHIAQHADWVLSILPPKDAYNFAKAFGDTHASSATNRPLNFADCNAVNPETVKRVSSLFAGTSIKFIDAGIIGGPPQDDYDPTFYASSAPADADVLNEFVRLSKYGLKIKALKGEGADIGDASALKMSYAGIAKGVIGLYSTMILAAHASSPATAQALLEELTISQPYLAQHLIRGVPSMLPKAYRWVAEMEEISNFVGNGLAATRSGAQIGDATKGEPVHEGHIHYGFARLYENVARSLEEGKGGDVTEVKVLKDFVEQAKKVLPRKE</sequence>
<protein>
    <submittedName>
        <fullName evidence="1">6-phosphogluconate dehydrogenase C-terminal domain-like protein</fullName>
    </submittedName>
</protein>
<evidence type="ECO:0000313" key="1">
    <source>
        <dbReference type="EMBL" id="KAI0092810.1"/>
    </source>
</evidence>